<evidence type="ECO:0000313" key="2">
    <source>
        <dbReference type="EMBL" id="GFN77368.1"/>
    </source>
</evidence>
<feature type="compositionally biased region" description="Basic and acidic residues" evidence="1">
    <location>
        <begin position="7"/>
        <end position="20"/>
    </location>
</feature>
<dbReference type="EMBL" id="BLXT01000469">
    <property type="protein sequence ID" value="GFN77368.1"/>
    <property type="molecule type" value="Genomic_DNA"/>
</dbReference>
<proteinExistence type="predicted"/>
<evidence type="ECO:0000313" key="3">
    <source>
        <dbReference type="Proteomes" id="UP000735302"/>
    </source>
</evidence>
<dbReference type="AlphaFoldDB" id="A0AAV3Y2Y3"/>
<comment type="caution">
    <text evidence="2">The sequence shown here is derived from an EMBL/GenBank/DDBJ whole genome shotgun (WGS) entry which is preliminary data.</text>
</comment>
<evidence type="ECO:0000256" key="1">
    <source>
        <dbReference type="SAM" id="MobiDB-lite"/>
    </source>
</evidence>
<keyword evidence="3" id="KW-1185">Reference proteome</keyword>
<organism evidence="2 3">
    <name type="scientific">Plakobranchus ocellatus</name>
    <dbReference type="NCBI Taxonomy" id="259542"/>
    <lineage>
        <taxon>Eukaryota</taxon>
        <taxon>Metazoa</taxon>
        <taxon>Spiralia</taxon>
        <taxon>Lophotrochozoa</taxon>
        <taxon>Mollusca</taxon>
        <taxon>Gastropoda</taxon>
        <taxon>Heterobranchia</taxon>
        <taxon>Euthyneura</taxon>
        <taxon>Panpulmonata</taxon>
        <taxon>Sacoglossa</taxon>
        <taxon>Placobranchoidea</taxon>
        <taxon>Plakobranchidae</taxon>
        <taxon>Plakobranchus</taxon>
    </lineage>
</organism>
<protein>
    <submittedName>
        <fullName evidence="2">Uncharacterized protein</fullName>
    </submittedName>
</protein>
<sequence>MAVGKTRTHDNAIHLPDRGNHRPIKPFPFRDVGGTVVSESSLRSAGTLLSPLQASLLAPWPDEGPKRLTSPCCGLAKYKNLSH</sequence>
<reference evidence="2 3" key="1">
    <citation type="journal article" date="2021" name="Elife">
        <title>Chloroplast acquisition without the gene transfer in kleptoplastic sea slugs, Plakobranchus ocellatus.</title>
        <authorList>
            <person name="Maeda T."/>
            <person name="Takahashi S."/>
            <person name="Yoshida T."/>
            <person name="Shimamura S."/>
            <person name="Takaki Y."/>
            <person name="Nagai Y."/>
            <person name="Toyoda A."/>
            <person name="Suzuki Y."/>
            <person name="Arimoto A."/>
            <person name="Ishii H."/>
            <person name="Satoh N."/>
            <person name="Nishiyama T."/>
            <person name="Hasebe M."/>
            <person name="Maruyama T."/>
            <person name="Minagawa J."/>
            <person name="Obokata J."/>
            <person name="Shigenobu S."/>
        </authorList>
    </citation>
    <scope>NUCLEOTIDE SEQUENCE [LARGE SCALE GENOMIC DNA]</scope>
</reference>
<feature type="region of interest" description="Disordered" evidence="1">
    <location>
        <begin position="1"/>
        <end position="26"/>
    </location>
</feature>
<gene>
    <name evidence="2" type="ORF">PoB_000387400</name>
</gene>
<name>A0AAV3Y2Y3_9GAST</name>
<accession>A0AAV3Y2Y3</accession>
<dbReference type="Proteomes" id="UP000735302">
    <property type="component" value="Unassembled WGS sequence"/>
</dbReference>